<dbReference type="PANTHER" id="PTHR13799:SF14">
    <property type="entry name" value="GTP CYCLOHYDROLASE 1 TYPE 2 HOMOLOG"/>
    <property type="match status" value="1"/>
</dbReference>
<dbReference type="Proteomes" id="UP000029264">
    <property type="component" value="Unassembled WGS sequence"/>
</dbReference>
<evidence type="ECO:0000256" key="2">
    <source>
        <dbReference type="ARBA" id="ARBA00022112"/>
    </source>
</evidence>
<dbReference type="NCBIfam" id="TIGR00486">
    <property type="entry name" value="YbgI_SA1388"/>
    <property type="match status" value="1"/>
</dbReference>
<dbReference type="InterPro" id="IPR036069">
    <property type="entry name" value="DUF34/NIF3_sf"/>
</dbReference>
<name>A0A094LTU9_9GAMM</name>
<dbReference type="AlphaFoldDB" id="A0A094LTU9"/>
<dbReference type="GO" id="GO:0005737">
    <property type="term" value="C:cytoplasm"/>
    <property type="evidence" value="ECO:0007669"/>
    <property type="project" value="TreeGrafter"/>
</dbReference>
<feature type="binding site" evidence="4">
    <location>
        <position position="218"/>
    </location>
    <ligand>
        <name>a divalent metal cation</name>
        <dbReference type="ChEBI" id="CHEBI:60240"/>
        <label>1</label>
    </ligand>
</feature>
<evidence type="ECO:0000256" key="4">
    <source>
        <dbReference type="PIRSR" id="PIRSR602678-1"/>
    </source>
</evidence>
<comment type="caution">
    <text evidence="5">The sequence shown here is derived from an EMBL/GenBank/DDBJ whole genome shotgun (WGS) entry which is preliminary data.</text>
</comment>
<evidence type="ECO:0000313" key="6">
    <source>
        <dbReference type="Proteomes" id="UP000029264"/>
    </source>
</evidence>
<feature type="binding site" evidence="4">
    <location>
        <position position="64"/>
    </location>
    <ligand>
        <name>a divalent metal cation</name>
        <dbReference type="ChEBI" id="CHEBI:60240"/>
        <label>2</label>
    </ligand>
</feature>
<dbReference type="GO" id="GO:0046872">
    <property type="term" value="F:metal ion binding"/>
    <property type="evidence" value="ECO:0007669"/>
    <property type="project" value="UniProtKB-KW"/>
</dbReference>
<dbReference type="Pfam" id="PF01784">
    <property type="entry name" value="DUF34_NIF3"/>
    <property type="match status" value="1"/>
</dbReference>
<dbReference type="EMBL" id="JPEO01000002">
    <property type="protein sequence ID" value="KFZ38628.1"/>
    <property type="molecule type" value="Genomic_DNA"/>
</dbReference>
<evidence type="ECO:0000256" key="1">
    <source>
        <dbReference type="ARBA" id="ARBA00006964"/>
    </source>
</evidence>
<comment type="similarity">
    <text evidence="1">Belongs to the GTP cyclohydrolase I type 2/NIF3 family.</text>
</comment>
<keyword evidence="3 4" id="KW-0479">Metal-binding</keyword>
<sequence length="250" mass="27440">MERQALEAYLDEFLQVERYKDYAPNGLQVEGCQQINTIVTGVTACQALIDKAVELKADALLVHHGFFWKSEPAVLVGMKQRRIKALLANDINLFGYHLPLDGHPELGNNAKLGQVLGLSQIEVVAQIPQNLLWRGSLAAAQTPAEFAAHITQRLGRAPLHLAADTQQINTVAWCTGGAQDYIDEAYALGVNAFISGEASERTFHSAVEQGIHYFAAGHHATERYGIEALGQHLAEKFGLQHHFVDIDNPV</sequence>
<dbReference type="Gene3D" id="3.40.1390.30">
    <property type="entry name" value="NIF3 (NGG1p interacting factor 3)-like"/>
    <property type="match status" value="2"/>
</dbReference>
<gene>
    <name evidence="5" type="ORF">HR45_04170</name>
</gene>
<dbReference type="FunFam" id="3.40.1390.30:FF:000002">
    <property type="entry name" value="Nif3-like dinuclear metal center protein"/>
    <property type="match status" value="1"/>
</dbReference>
<protein>
    <recommendedName>
        <fullName evidence="2">GTP cyclohydrolase 1 type 2 homolog</fullName>
    </recommendedName>
</protein>
<evidence type="ECO:0000313" key="5">
    <source>
        <dbReference type="EMBL" id="KFZ38628.1"/>
    </source>
</evidence>
<keyword evidence="6" id="KW-1185">Reference proteome</keyword>
<dbReference type="STRING" id="1515746.HR45_04170"/>
<dbReference type="eggNOG" id="COG0327">
    <property type="taxonomic scope" value="Bacteria"/>
</dbReference>
<dbReference type="PANTHER" id="PTHR13799">
    <property type="entry name" value="NGG1 INTERACTING FACTOR 3"/>
    <property type="match status" value="1"/>
</dbReference>
<feature type="binding site" evidence="4">
    <location>
        <position position="63"/>
    </location>
    <ligand>
        <name>a divalent metal cation</name>
        <dbReference type="ChEBI" id="CHEBI:60240"/>
        <label>1</label>
    </ligand>
</feature>
<dbReference type="RefSeq" id="WP_037439951.1">
    <property type="nucleotide sequence ID" value="NZ_JPEO01000002.1"/>
</dbReference>
<feature type="binding site" evidence="4">
    <location>
        <position position="101"/>
    </location>
    <ligand>
        <name>a divalent metal cation</name>
        <dbReference type="ChEBI" id="CHEBI:60240"/>
        <label>1</label>
    </ligand>
</feature>
<organism evidence="5 6">
    <name type="scientific">Shewanella mangrovi</name>
    <dbReference type="NCBI Taxonomy" id="1515746"/>
    <lineage>
        <taxon>Bacteria</taxon>
        <taxon>Pseudomonadati</taxon>
        <taxon>Pseudomonadota</taxon>
        <taxon>Gammaproteobacteria</taxon>
        <taxon>Alteromonadales</taxon>
        <taxon>Shewanellaceae</taxon>
        <taxon>Shewanella</taxon>
    </lineage>
</organism>
<accession>A0A094LTU9</accession>
<reference evidence="5 6" key="1">
    <citation type="submission" date="2014-06" db="EMBL/GenBank/DDBJ databases">
        <title>Shewanella sp. YQH10.</title>
        <authorList>
            <person name="Liu Y."/>
            <person name="Zeng R."/>
        </authorList>
    </citation>
    <scope>NUCLEOTIDE SEQUENCE [LARGE SCALE GENOMIC DNA]</scope>
    <source>
        <strain evidence="5 6">YQH10</strain>
    </source>
</reference>
<proteinExistence type="inferred from homology"/>
<dbReference type="SUPFAM" id="SSF102705">
    <property type="entry name" value="NIF3 (NGG1p interacting factor 3)-like"/>
    <property type="match status" value="1"/>
</dbReference>
<dbReference type="InterPro" id="IPR002678">
    <property type="entry name" value="DUF34/NIF3"/>
</dbReference>
<feature type="binding site" evidence="4">
    <location>
        <position position="222"/>
    </location>
    <ligand>
        <name>a divalent metal cation</name>
        <dbReference type="ChEBI" id="CHEBI:60240"/>
        <label>1</label>
    </ligand>
</feature>
<evidence type="ECO:0000256" key="3">
    <source>
        <dbReference type="ARBA" id="ARBA00022723"/>
    </source>
</evidence>
<dbReference type="OrthoDB" id="9800881at2"/>